<name>E2C4Y0_HARSA</name>
<reference evidence="1 2" key="1">
    <citation type="journal article" date="2010" name="Science">
        <title>Genomic comparison of the ants Camponotus floridanus and Harpegnathos saltator.</title>
        <authorList>
            <person name="Bonasio R."/>
            <person name="Zhang G."/>
            <person name="Ye C."/>
            <person name="Mutti N.S."/>
            <person name="Fang X."/>
            <person name="Qin N."/>
            <person name="Donahue G."/>
            <person name="Yang P."/>
            <person name="Li Q."/>
            <person name="Li C."/>
            <person name="Zhang P."/>
            <person name="Huang Z."/>
            <person name="Berger S.L."/>
            <person name="Reinberg D."/>
            <person name="Wang J."/>
            <person name="Liebig J."/>
        </authorList>
    </citation>
    <scope>NUCLEOTIDE SEQUENCE [LARGE SCALE GENOMIC DNA]</scope>
    <source>
        <strain evidence="1 2">R22 G/1</strain>
    </source>
</reference>
<feature type="non-terminal residue" evidence="1">
    <location>
        <position position="1"/>
    </location>
</feature>
<dbReference type="EMBL" id="GL452681">
    <property type="protein sequence ID" value="EFN77000.1"/>
    <property type="molecule type" value="Genomic_DNA"/>
</dbReference>
<dbReference type="AlphaFoldDB" id="E2C4Y0"/>
<dbReference type="Proteomes" id="UP000008237">
    <property type="component" value="Unassembled WGS sequence"/>
</dbReference>
<sequence>ASVLDAAKQVLGIAVKSGNIKRTYVKVLRDAAAATAVGATLLIKRVAEGGGENLDILEEVRSENQRLRASYEKMKKEVQELRE</sequence>
<dbReference type="OrthoDB" id="427960at2759"/>
<proteinExistence type="predicted"/>
<organism evidence="2">
    <name type="scientific">Harpegnathos saltator</name>
    <name type="common">Jerdon's jumping ant</name>
    <dbReference type="NCBI Taxonomy" id="610380"/>
    <lineage>
        <taxon>Eukaryota</taxon>
        <taxon>Metazoa</taxon>
        <taxon>Ecdysozoa</taxon>
        <taxon>Arthropoda</taxon>
        <taxon>Hexapoda</taxon>
        <taxon>Insecta</taxon>
        <taxon>Pterygota</taxon>
        <taxon>Neoptera</taxon>
        <taxon>Endopterygota</taxon>
        <taxon>Hymenoptera</taxon>
        <taxon>Apocrita</taxon>
        <taxon>Aculeata</taxon>
        <taxon>Formicoidea</taxon>
        <taxon>Formicidae</taxon>
        <taxon>Ponerinae</taxon>
        <taxon>Ponerini</taxon>
        <taxon>Harpegnathos</taxon>
    </lineage>
</organism>
<feature type="non-terminal residue" evidence="1">
    <location>
        <position position="83"/>
    </location>
</feature>
<dbReference type="InParanoid" id="E2C4Y0"/>
<keyword evidence="2" id="KW-1185">Reference proteome</keyword>
<accession>E2C4Y0</accession>
<gene>
    <name evidence="1" type="ORF">EAI_05831</name>
</gene>
<evidence type="ECO:0000313" key="2">
    <source>
        <dbReference type="Proteomes" id="UP000008237"/>
    </source>
</evidence>
<protein>
    <submittedName>
        <fullName evidence="1">Uncharacterized protein</fullName>
    </submittedName>
</protein>
<evidence type="ECO:0000313" key="1">
    <source>
        <dbReference type="EMBL" id="EFN77000.1"/>
    </source>
</evidence>